<feature type="signal peptide" evidence="2">
    <location>
        <begin position="1"/>
        <end position="35"/>
    </location>
</feature>
<keyword evidence="2" id="KW-0732">Signal</keyword>
<evidence type="ECO:0000313" key="3">
    <source>
        <dbReference type="EMBL" id="MFA0789257.1"/>
    </source>
</evidence>
<dbReference type="EMBL" id="JBGMEL010000001">
    <property type="protein sequence ID" value="MFA0789257.1"/>
    <property type="molecule type" value="Genomic_DNA"/>
</dbReference>
<evidence type="ECO:0000256" key="2">
    <source>
        <dbReference type="SAM" id="SignalP"/>
    </source>
</evidence>
<organism evidence="3 4">
    <name type="scientific">Microbulbifer echini</name>
    <dbReference type="NCBI Taxonomy" id="1529067"/>
    <lineage>
        <taxon>Bacteria</taxon>
        <taxon>Pseudomonadati</taxon>
        <taxon>Pseudomonadota</taxon>
        <taxon>Gammaproteobacteria</taxon>
        <taxon>Cellvibrionales</taxon>
        <taxon>Microbulbiferaceae</taxon>
        <taxon>Microbulbifer</taxon>
    </lineage>
</organism>
<sequence length="121" mass="13269">MKSKTIDVRWPTPPVTALASVIFCANIVYCANAFAQENQSRVMETVTVTAQTSSARSDLGRQQNSNKVVAVQTSDAIGELPDSNVTEALQRMPGVFIARDQGEGRFVGGRRTRSQSERRHD</sequence>
<dbReference type="PANTHER" id="PTHR40980">
    <property type="entry name" value="PLUG DOMAIN-CONTAINING PROTEIN"/>
    <property type="match status" value="1"/>
</dbReference>
<gene>
    <name evidence="3" type="ORF">ACCI51_01790</name>
</gene>
<feature type="region of interest" description="Disordered" evidence="1">
    <location>
        <begin position="100"/>
        <end position="121"/>
    </location>
</feature>
<reference evidence="3 4" key="1">
    <citation type="submission" date="2024-08" db="EMBL/GenBank/DDBJ databases">
        <authorList>
            <person name="Ishaq N."/>
        </authorList>
    </citation>
    <scope>NUCLEOTIDE SEQUENCE [LARGE SCALE GENOMIC DNA]</scope>
    <source>
        <strain evidence="3 4">JCM 30400</strain>
    </source>
</reference>
<dbReference type="RefSeq" id="WP_371842387.1">
    <property type="nucleotide sequence ID" value="NZ_JBGMEL010000001.1"/>
</dbReference>
<dbReference type="SUPFAM" id="SSF56935">
    <property type="entry name" value="Porins"/>
    <property type="match status" value="1"/>
</dbReference>
<evidence type="ECO:0000256" key="1">
    <source>
        <dbReference type="SAM" id="MobiDB-lite"/>
    </source>
</evidence>
<keyword evidence="4" id="KW-1185">Reference proteome</keyword>
<comment type="caution">
    <text evidence="3">The sequence shown here is derived from an EMBL/GenBank/DDBJ whole genome shotgun (WGS) entry which is preliminary data.</text>
</comment>
<dbReference type="PROSITE" id="PS00430">
    <property type="entry name" value="TONB_DEPENDENT_REC_1"/>
    <property type="match status" value="1"/>
</dbReference>
<evidence type="ECO:0000313" key="4">
    <source>
        <dbReference type="Proteomes" id="UP001569414"/>
    </source>
</evidence>
<dbReference type="Proteomes" id="UP001569414">
    <property type="component" value="Unassembled WGS sequence"/>
</dbReference>
<dbReference type="PANTHER" id="PTHR40980:SF4">
    <property type="entry name" value="TONB-DEPENDENT RECEPTOR-LIKE BETA-BARREL DOMAIN-CONTAINING PROTEIN"/>
    <property type="match status" value="1"/>
</dbReference>
<dbReference type="Gene3D" id="2.170.130.10">
    <property type="entry name" value="TonB-dependent receptor, plug domain"/>
    <property type="match status" value="1"/>
</dbReference>
<dbReference type="InterPro" id="IPR037066">
    <property type="entry name" value="Plug_dom_sf"/>
</dbReference>
<accession>A0ABV4NI82</accession>
<proteinExistence type="predicted"/>
<feature type="chain" id="PRO_5046593857" description="TonB-dependent receptor plug domain-containing protein" evidence="2">
    <location>
        <begin position="36"/>
        <end position="121"/>
    </location>
</feature>
<dbReference type="InterPro" id="IPR010916">
    <property type="entry name" value="TonB_box_CS"/>
</dbReference>
<name>A0ABV4NI82_9GAMM</name>
<protein>
    <recommendedName>
        <fullName evidence="5">TonB-dependent receptor plug domain-containing protein</fullName>
    </recommendedName>
</protein>
<evidence type="ECO:0008006" key="5">
    <source>
        <dbReference type="Google" id="ProtNLM"/>
    </source>
</evidence>